<reference evidence="1 2" key="1">
    <citation type="submission" date="2019-06" db="EMBL/GenBank/DDBJ databases">
        <title>Analysis of the biodiversity of Brassica napus bacterial endophytes for the selection of potential efficient biofertilizers for rapeseed crops.</title>
        <authorList>
            <person name="Jimenez-Gomez A."/>
            <person name="Saati-Santamaria Z."/>
            <person name="Menendez E."/>
            <person name="Rivas R."/>
            <person name="Mateos P.F."/>
            <person name="Velazquez E."/>
            <person name="Garcia-Fraile P."/>
        </authorList>
    </citation>
    <scope>NUCLEOTIDE SEQUENCE [LARGE SCALE GENOMIC DNA]</scope>
    <source>
        <strain evidence="1 2">CDVBN10</strain>
    </source>
</reference>
<dbReference type="EMBL" id="VDLV01000001">
    <property type="protein sequence ID" value="MBA1376293.1"/>
    <property type="molecule type" value="Genomic_DNA"/>
</dbReference>
<dbReference type="AlphaFoldDB" id="A0A7V8RH03"/>
<evidence type="ECO:0000313" key="2">
    <source>
        <dbReference type="Proteomes" id="UP000572407"/>
    </source>
</evidence>
<name>A0A7V8RH03_9PSED</name>
<protein>
    <recommendedName>
        <fullName evidence="3">Peptidase C58 YopT-type domain-containing protein</fullName>
    </recommendedName>
</protein>
<accession>A0A7V8RH03</accession>
<dbReference type="Gene3D" id="3.90.70.20">
    <property type="match status" value="1"/>
</dbReference>
<organism evidence="1 2">
    <name type="scientific">Pseudomonas brassicacearum subsp. neoaurantiaca</name>
    <dbReference type="NCBI Taxonomy" id="494916"/>
    <lineage>
        <taxon>Bacteria</taxon>
        <taxon>Pseudomonadati</taxon>
        <taxon>Pseudomonadota</taxon>
        <taxon>Gammaproteobacteria</taxon>
        <taxon>Pseudomonadales</taxon>
        <taxon>Pseudomonadaceae</taxon>
        <taxon>Pseudomonas</taxon>
    </lineage>
</organism>
<proteinExistence type="predicted"/>
<dbReference type="RefSeq" id="WP_181286266.1">
    <property type="nucleotide sequence ID" value="NZ_VDLV01000001.1"/>
</dbReference>
<dbReference type="Proteomes" id="UP000572407">
    <property type="component" value="Unassembled WGS sequence"/>
</dbReference>
<evidence type="ECO:0008006" key="3">
    <source>
        <dbReference type="Google" id="ProtNLM"/>
    </source>
</evidence>
<comment type="caution">
    <text evidence="1">The sequence shown here is derived from an EMBL/GenBank/DDBJ whole genome shotgun (WGS) entry which is preliminary data.</text>
</comment>
<evidence type="ECO:0000313" key="1">
    <source>
        <dbReference type="EMBL" id="MBA1376293.1"/>
    </source>
</evidence>
<sequence>MSIKDHVLEGSEWSQGDYIDNLPGVSDGYCRALVIYWLYDIHLHKKISVADNFKSLIKSHVGNLGTIAKSQEDTDKIGSLNALEMANVHLLQVTQGVLSVNTGAVNVTWLGPQAAGTPGGAVRSALNQSVRSMCLVHIEWDGWLWTSVGSGAHAIGVVSEPGGSAGDTFTVFDPNYGIMRAYGVAGIDTLMQVIRNEYSANRLAALPLM</sequence>
<gene>
    <name evidence="1" type="ORF">FHK92_00360</name>
</gene>